<evidence type="ECO:0000256" key="5">
    <source>
        <dbReference type="ARBA" id="ARBA00023128"/>
    </source>
</evidence>
<reference evidence="7" key="1">
    <citation type="submission" date="2016-03" db="EMBL/GenBank/DDBJ databases">
        <title>Mechanisms controlling the formation of the plant cell surface in tip-growing cells are functionally conserved among land plants.</title>
        <authorList>
            <person name="Honkanen S."/>
            <person name="Jones V.A."/>
            <person name="Morieri G."/>
            <person name="Champion C."/>
            <person name="Hetherington A.J."/>
            <person name="Kelly S."/>
            <person name="Saint-Marcoux D."/>
            <person name="Proust H."/>
            <person name="Prescott H."/>
            <person name="Dolan L."/>
        </authorList>
    </citation>
    <scope>NUCLEOTIDE SEQUENCE [LARGE SCALE GENOMIC DNA]</scope>
    <source>
        <tissue evidence="7">Whole gametophyte</tissue>
    </source>
</reference>
<dbReference type="GO" id="GO:0016020">
    <property type="term" value="C:membrane"/>
    <property type="evidence" value="ECO:0007669"/>
    <property type="project" value="UniProtKB-SubCell"/>
</dbReference>
<sequence>MWSLLKLKKKGRKPAEAVNYPKDWPSPAKPEPAYPIKVNESVFELYAPVGQAQLDIVFFHGLQIGTYKTAFVETWQSGSHCWPRTWLPVDFPNARILSISYDSSARRSKVEGRVDLKQLGEILLEDVICSAAVGEKCPVIMVGHSLGGIVIKQLCLEAERNMNTHVHRNKYVKKFLKHLKGIFYFSVPHGGSQLANLAKNYIPSPGAMLDYLTVLSTHTEEINEAFVKLRKAHKWRAMAVSENVITRIGPFRAIVVTQESASRDVDEFILLEEDHVSICKPKSPDSPSYVHFKNFVITVIY</sequence>
<evidence type="ECO:0000256" key="1">
    <source>
        <dbReference type="ARBA" id="ARBA00004173"/>
    </source>
</evidence>
<comment type="caution">
    <text evidence="7">The sequence shown here is derived from an EMBL/GenBank/DDBJ whole genome shotgun (WGS) entry which is preliminary data.</text>
</comment>
<name>A0A176VVI7_MARPO</name>
<dbReference type="AlphaFoldDB" id="A0A176VVI7"/>
<evidence type="ECO:0000256" key="4">
    <source>
        <dbReference type="ARBA" id="ARBA00022824"/>
    </source>
</evidence>
<gene>
    <name evidence="7" type="ORF">AXG93_2752s1600</name>
</gene>
<dbReference type="Gene3D" id="3.40.50.1820">
    <property type="entry name" value="alpha/beta hydrolase"/>
    <property type="match status" value="1"/>
</dbReference>
<evidence type="ECO:0008006" key="9">
    <source>
        <dbReference type="Google" id="ProtNLM"/>
    </source>
</evidence>
<dbReference type="Proteomes" id="UP000077202">
    <property type="component" value="Unassembled WGS sequence"/>
</dbReference>
<dbReference type="InterPro" id="IPR052374">
    <property type="entry name" value="SERAC1"/>
</dbReference>
<dbReference type="EMBL" id="LVLJ01002675">
    <property type="protein sequence ID" value="OAE24145.1"/>
    <property type="molecule type" value="Genomic_DNA"/>
</dbReference>
<dbReference type="GO" id="GO:0005783">
    <property type="term" value="C:endoplasmic reticulum"/>
    <property type="evidence" value="ECO:0007669"/>
    <property type="project" value="UniProtKB-SubCell"/>
</dbReference>
<keyword evidence="4" id="KW-0256">Endoplasmic reticulum</keyword>
<keyword evidence="6" id="KW-0472">Membrane</keyword>
<proteinExistence type="predicted"/>
<comment type="subcellular location">
    <subcellularLocation>
        <location evidence="2">Endoplasmic reticulum</location>
    </subcellularLocation>
    <subcellularLocation>
        <location evidence="3">Membrane</location>
    </subcellularLocation>
    <subcellularLocation>
        <location evidence="1">Mitochondrion</location>
    </subcellularLocation>
</comment>
<keyword evidence="5" id="KW-0496">Mitochondrion</keyword>
<dbReference type="PANTHER" id="PTHR48182">
    <property type="entry name" value="PROTEIN SERAC1"/>
    <property type="match status" value="1"/>
</dbReference>
<evidence type="ECO:0000313" key="8">
    <source>
        <dbReference type="Proteomes" id="UP000077202"/>
    </source>
</evidence>
<organism evidence="7 8">
    <name type="scientific">Marchantia polymorpha subsp. ruderalis</name>
    <dbReference type="NCBI Taxonomy" id="1480154"/>
    <lineage>
        <taxon>Eukaryota</taxon>
        <taxon>Viridiplantae</taxon>
        <taxon>Streptophyta</taxon>
        <taxon>Embryophyta</taxon>
        <taxon>Marchantiophyta</taxon>
        <taxon>Marchantiopsida</taxon>
        <taxon>Marchantiidae</taxon>
        <taxon>Marchantiales</taxon>
        <taxon>Marchantiaceae</taxon>
        <taxon>Marchantia</taxon>
    </lineage>
</organism>
<evidence type="ECO:0000256" key="2">
    <source>
        <dbReference type="ARBA" id="ARBA00004240"/>
    </source>
</evidence>
<dbReference type="GO" id="GO:0005739">
    <property type="term" value="C:mitochondrion"/>
    <property type="evidence" value="ECO:0007669"/>
    <property type="project" value="UniProtKB-SubCell"/>
</dbReference>
<evidence type="ECO:0000313" key="7">
    <source>
        <dbReference type="EMBL" id="OAE24145.1"/>
    </source>
</evidence>
<evidence type="ECO:0000256" key="3">
    <source>
        <dbReference type="ARBA" id="ARBA00004370"/>
    </source>
</evidence>
<dbReference type="PANTHER" id="PTHR48182:SF2">
    <property type="entry name" value="PROTEIN SERAC1"/>
    <property type="match status" value="1"/>
</dbReference>
<accession>A0A176VVI7</accession>
<dbReference type="InterPro" id="IPR029058">
    <property type="entry name" value="AB_hydrolase_fold"/>
</dbReference>
<protein>
    <recommendedName>
        <fullName evidence="9">DUF676 domain-containing protein</fullName>
    </recommendedName>
</protein>
<keyword evidence="8" id="KW-1185">Reference proteome</keyword>
<dbReference type="SUPFAM" id="SSF53474">
    <property type="entry name" value="alpha/beta-Hydrolases"/>
    <property type="match status" value="1"/>
</dbReference>
<evidence type="ECO:0000256" key="6">
    <source>
        <dbReference type="ARBA" id="ARBA00023136"/>
    </source>
</evidence>